<dbReference type="Proteomes" id="UP000625682">
    <property type="component" value="Unassembled WGS sequence"/>
</dbReference>
<reference evidence="1" key="1">
    <citation type="journal article" date="2014" name="Int. J. Syst. Evol. Microbiol.">
        <title>Complete genome sequence of Corynebacterium casei LMG S-19264T (=DSM 44701T), isolated from a smear-ripened cheese.</title>
        <authorList>
            <consortium name="US DOE Joint Genome Institute (JGI-PGF)"/>
            <person name="Walter F."/>
            <person name="Albersmeier A."/>
            <person name="Kalinowski J."/>
            <person name="Ruckert C."/>
        </authorList>
    </citation>
    <scope>NUCLEOTIDE SEQUENCE</scope>
    <source>
        <strain evidence="1">CGMCC 4.7272</strain>
    </source>
</reference>
<sequence>MDPAAGSVPVRTGDHDAAGAAFDIEVVLEKHAVGPDTLVMLPAGVPHRRYDAGNVPESTWLCRHLSRSRTSPGAGGCTSA</sequence>
<gene>
    <name evidence="1" type="ORF">GCM10012282_44770</name>
</gene>
<proteinExistence type="predicted"/>
<reference evidence="1" key="2">
    <citation type="submission" date="2020-09" db="EMBL/GenBank/DDBJ databases">
        <authorList>
            <person name="Sun Q."/>
            <person name="Zhou Y."/>
        </authorList>
    </citation>
    <scope>NUCLEOTIDE SEQUENCE</scope>
    <source>
        <strain evidence="1">CGMCC 4.7272</strain>
    </source>
</reference>
<protein>
    <submittedName>
        <fullName evidence="1">Uncharacterized protein</fullName>
    </submittedName>
</protein>
<evidence type="ECO:0000313" key="1">
    <source>
        <dbReference type="EMBL" id="GGJ42904.1"/>
    </source>
</evidence>
<accession>A0A917L3G7</accession>
<keyword evidence="2" id="KW-1185">Reference proteome</keyword>
<dbReference type="EMBL" id="BMMU01000014">
    <property type="protein sequence ID" value="GGJ42904.1"/>
    <property type="molecule type" value="Genomic_DNA"/>
</dbReference>
<dbReference type="AlphaFoldDB" id="A0A917L3G7"/>
<name>A0A917L3G7_9ACTN</name>
<organism evidence="1 2">
    <name type="scientific">Streptomyces lacrimifluminis</name>
    <dbReference type="NCBI Taxonomy" id="1500077"/>
    <lineage>
        <taxon>Bacteria</taxon>
        <taxon>Bacillati</taxon>
        <taxon>Actinomycetota</taxon>
        <taxon>Actinomycetes</taxon>
        <taxon>Kitasatosporales</taxon>
        <taxon>Streptomycetaceae</taxon>
        <taxon>Streptomyces</taxon>
    </lineage>
</organism>
<comment type="caution">
    <text evidence="1">The sequence shown here is derived from an EMBL/GenBank/DDBJ whole genome shotgun (WGS) entry which is preliminary data.</text>
</comment>
<evidence type="ECO:0000313" key="2">
    <source>
        <dbReference type="Proteomes" id="UP000625682"/>
    </source>
</evidence>